<protein>
    <submittedName>
        <fullName evidence="2">Uncharacterized protein</fullName>
    </submittedName>
</protein>
<sequence length="53" mass="5911">MNGCLNLPFWGQYCVGDLTFRMGGFSLDLLHPGVITTLLLGSVLYIYIFKNPT</sequence>
<dbReference type="STRING" id="420998.JDO7802_00159"/>
<keyword evidence="3" id="KW-1185">Reference proteome</keyword>
<evidence type="ECO:0000313" key="2">
    <source>
        <dbReference type="EMBL" id="CTQ48157.1"/>
    </source>
</evidence>
<keyword evidence="1" id="KW-1133">Transmembrane helix</keyword>
<keyword evidence="1" id="KW-0812">Transmembrane</keyword>
<evidence type="ECO:0000256" key="1">
    <source>
        <dbReference type="SAM" id="Phobius"/>
    </source>
</evidence>
<dbReference type="Proteomes" id="UP000049222">
    <property type="component" value="Unassembled WGS sequence"/>
</dbReference>
<dbReference type="EMBL" id="CXSU01000005">
    <property type="protein sequence ID" value="CTQ48157.1"/>
    <property type="molecule type" value="Genomic_DNA"/>
</dbReference>
<name>A0A0M6YFW0_9RHOB</name>
<proteinExistence type="predicted"/>
<accession>A0A0M6YFW0</accession>
<feature type="transmembrane region" description="Helical" evidence="1">
    <location>
        <begin position="29"/>
        <end position="49"/>
    </location>
</feature>
<gene>
    <name evidence="2" type="ORF">JDO7802_00159</name>
</gene>
<dbReference type="RefSeq" id="WP_187298069.1">
    <property type="nucleotide sequence ID" value="NZ_CXSU01000005.1"/>
</dbReference>
<reference evidence="2 3" key="1">
    <citation type="submission" date="2015-07" db="EMBL/GenBank/DDBJ databases">
        <authorList>
            <person name="Noorani M."/>
        </authorList>
    </citation>
    <scope>NUCLEOTIDE SEQUENCE [LARGE SCALE GENOMIC DNA]</scope>
    <source>
        <strain evidence="2 3">CECT 7802</strain>
    </source>
</reference>
<keyword evidence="1" id="KW-0472">Membrane</keyword>
<evidence type="ECO:0000313" key="3">
    <source>
        <dbReference type="Proteomes" id="UP000049222"/>
    </source>
</evidence>
<organism evidence="2 3">
    <name type="scientific">Jannaschia donghaensis</name>
    <dbReference type="NCBI Taxonomy" id="420998"/>
    <lineage>
        <taxon>Bacteria</taxon>
        <taxon>Pseudomonadati</taxon>
        <taxon>Pseudomonadota</taxon>
        <taxon>Alphaproteobacteria</taxon>
        <taxon>Rhodobacterales</taxon>
        <taxon>Roseobacteraceae</taxon>
        <taxon>Jannaschia</taxon>
    </lineage>
</organism>
<dbReference type="AlphaFoldDB" id="A0A0M6YFW0"/>